<dbReference type="HOGENOM" id="CLU_021203_3_2_0"/>
<reference evidence="2 3" key="1">
    <citation type="journal article" date="2009" name="Appl. Environ. Microbiol.">
        <title>Genomic analysis of 'Elusimicrobium minutum,' the first cultivated representative of the phylum 'Elusimicrobia' (formerly termite group 1).</title>
        <authorList>
            <person name="Herlemann D.P.R."/>
            <person name="Geissinger O."/>
            <person name="Ikeda-Ohtsubo W."/>
            <person name="Kunin V."/>
            <person name="Sun H."/>
            <person name="Lapidus A."/>
            <person name="Hugenholtz P."/>
            <person name="Brune A."/>
        </authorList>
    </citation>
    <scope>NUCLEOTIDE SEQUENCE [LARGE SCALE GENOMIC DNA]</scope>
    <source>
        <strain evidence="2 3">Pei191</strain>
    </source>
</reference>
<dbReference type="Proteomes" id="UP000001029">
    <property type="component" value="Chromosome"/>
</dbReference>
<evidence type="ECO:0000259" key="1">
    <source>
        <dbReference type="Pfam" id="PF08486"/>
    </source>
</evidence>
<dbReference type="RefSeq" id="WP_012414677.1">
    <property type="nucleotide sequence ID" value="NC_010644.1"/>
</dbReference>
<dbReference type="PANTHER" id="PTHR30032">
    <property type="entry name" value="N-ACETYLMURAMOYL-L-ALANINE AMIDASE-RELATED"/>
    <property type="match status" value="1"/>
</dbReference>
<name>B2KCE1_ELUMP</name>
<gene>
    <name evidence="2" type="ordered locus">Emin_0506</name>
</gene>
<dbReference type="GO" id="GO:0030288">
    <property type="term" value="C:outer membrane-bounded periplasmic space"/>
    <property type="evidence" value="ECO:0007669"/>
    <property type="project" value="TreeGrafter"/>
</dbReference>
<dbReference type="InterPro" id="IPR051922">
    <property type="entry name" value="Bact_Sporulation_Assoc"/>
</dbReference>
<sequence length="366" mass="39816">MKKIILTLTVLLFGVNSFALKVLIVQNSSKQDITASGAFTITDKASNKKYKLKTGGTFKVTISNGTLKVGSVSTSGEVLITPLKNTIFTIGGNGYTGKIIISPEKNVFNIIEETDIENYLYGVLPYEMSYSWHIEALKAQAVAARTYTAKTLESPVNKKFDLYSDVRSQMYKGSAKVYPSVKEAVDDTKNEVLKYDGKLFYTYYHANCGGHTDPLPWGGAENKIKPLSGAKCAACGHSKNATWSNVIAQNSIDKFAEKKDLKGGVTAISIVKKTSNGRAVQLQLKTKNGKKNVSCNDFRIAVGSTKFKSCHLTDIKKVSSGFSFAGRGYGHGTGLCQDGAHGMAKKGEKYKEILQNFYPGSKLSKI</sequence>
<dbReference type="EMBL" id="CP001055">
    <property type="protein sequence ID" value="ACC98062.1"/>
    <property type="molecule type" value="Genomic_DNA"/>
</dbReference>
<dbReference type="AlphaFoldDB" id="B2KCE1"/>
<dbReference type="PANTHER" id="PTHR30032:SF4">
    <property type="entry name" value="AMIDASE ENHANCER"/>
    <property type="match status" value="1"/>
</dbReference>
<dbReference type="GO" id="GO:0030435">
    <property type="term" value="P:sporulation resulting in formation of a cellular spore"/>
    <property type="evidence" value="ECO:0007669"/>
    <property type="project" value="InterPro"/>
</dbReference>
<dbReference type="KEGG" id="emi:Emin_0506"/>
<evidence type="ECO:0000313" key="2">
    <source>
        <dbReference type="EMBL" id="ACC98062.1"/>
    </source>
</evidence>
<feature type="domain" description="Sporulation stage II protein D amidase enhancer LytB N-terminal" evidence="1">
    <location>
        <begin position="106"/>
        <end position="195"/>
    </location>
</feature>
<dbReference type="InterPro" id="IPR013486">
    <property type="entry name" value="SpoIID/LytB"/>
</dbReference>
<dbReference type="STRING" id="445932.Emin_0506"/>
<dbReference type="InterPro" id="IPR013693">
    <property type="entry name" value="SpoIID/LytB_N"/>
</dbReference>
<dbReference type="Pfam" id="PF08486">
    <property type="entry name" value="SpoIID"/>
    <property type="match status" value="1"/>
</dbReference>
<proteinExistence type="predicted"/>
<dbReference type="OrthoDB" id="9794671at2"/>
<protein>
    <submittedName>
        <fullName evidence="2">Sporulation protein-like protein</fullName>
    </submittedName>
</protein>
<accession>B2KCE1</accession>
<organism evidence="2 3">
    <name type="scientific">Elusimicrobium minutum (strain Pei191)</name>
    <dbReference type="NCBI Taxonomy" id="445932"/>
    <lineage>
        <taxon>Bacteria</taxon>
        <taxon>Pseudomonadati</taxon>
        <taxon>Elusimicrobiota</taxon>
        <taxon>Elusimicrobia</taxon>
        <taxon>Elusimicrobiales</taxon>
        <taxon>Elusimicrobiaceae</taxon>
        <taxon>Elusimicrobium</taxon>
    </lineage>
</organism>
<dbReference type="NCBIfam" id="TIGR02669">
    <property type="entry name" value="SpoIID_LytB"/>
    <property type="match status" value="1"/>
</dbReference>
<keyword evidence="3" id="KW-1185">Reference proteome</keyword>
<evidence type="ECO:0000313" key="3">
    <source>
        <dbReference type="Proteomes" id="UP000001029"/>
    </source>
</evidence>